<organism evidence="2 3">
    <name type="scientific">Flavobacterium hungaricum</name>
    <dbReference type="NCBI Taxonomy" id="2082725"/>
    <lineage>
        <taxon>Bacteria</taxon>
        <taxon>Pseudomonadati</taxon>
        <taxon>Bacteroidota</taxon>
        <taxon>Flavobacteriia</taxon>
        <taxon>Flavobacteriales</taxon>
        <taxon>Flavobacteriaceae</taxon>
        <taxon>Flavobacterium</taxon>
    </lineage>
</organism>
<keyword evidence="1" id="KW-0472">Membrane</keyword>
<comment type="caution">
    <text evidence="2">The sequence shown here is derived from an EMBL/GenBank/DDBJ whole genome shotgun (WGS) entry which is preliminary data.</text>
</comment>
<protein>
    <submittedName>
        <fullName evidence="2">Uncharacterized protein</fullName>
    </submittedName>
</protein>
<dbReference type="EMBL" id="PRDM01000006">
    <property type="protein sequence ID" value="MBE8727670.1"/>
    <property type="molecule type" value="Genomic_DNA"/>
</dbReference>
<feature type="transmembrane region" description="Helical" evidence="1">
    <location>
        <begin position="36"/>
        <end position="54"/>
    </location>
</feature>
<evidence type="ECO:0000313" key="2">
    <source>
        <dbReference type="EMBL" id="MBE8727670.1"/>
    </source>
</evidence>
<gene>
    <name evidence="2" type="ORF">C4F50_22375</name>
</gene>
<proteinExistence type="predicted"/>
<feature type="transmembrane region" description="Helical" evidence="1">
    <location>
        <begin position="12"/>
        <end position="30"/>
    </location>
</feature>
<keyword evidence="3" id="KW-1185">Reference proteome</keyword>
<evidence type="ECO:0000256" key="1">
    <source>
        <dbReference type="SAM" id="Phobius"/>
    </source>
</evidence>
<keyword evidence="1" id="KW-0812">Transmembrane</keyword>
<name>A0ABR9TQM6_9FLAO</name>
<evidence type="ECO:0000313" key="3">
    <source>
        <dbReference type="Proteomes" id="UP000640614"/>
    </source>
</evidence>
<feature type="transmembrane region" description="Helical" evidence="1">
    <location>
        <begin position="93"/>
        <end position="114"/>
    </location>
</feature>
<dbReference type="Proteomes" id="UP000640614">
    <property type="component" value="Unassembled WGS sequence"/>
</dbReference>
<reference evidence="2 3" key="1">
    <citation type="submission" date="2018-07" db="EMBL/GenBank/DDBJ databases">
        <title>Genome assembly of strain KB82.</title>
        <authorList>
            <person name="Kukolya J."/>
            <person name="Horvath B."/>
            <person name="Nagy I."/>
            <person name="Toth A."/>
        </authorList>
    </citation>
    <scope>NUCLEOTIDE SEQUENCE [LARGE SCALE GENOMIC DNA]</scope>
    <source>
        <strain evidence="2 3">Kb82</strain>
    </source>
</reference>
<sequence>MKNKISTLRQINIIAFTICILLCLTCYGRFTGQLFLSFVQVLSAIGITIQYVMTPDQKDIKNRIKTYWMITIANAVILFSLFETIMWNDFLQVFFINIIPNITAVYFIKTLILIEKAS</sequence>
<keyword evidence="1" id="KW-1133">Transmembrane helix</keyword>
<feature type="transmembrane region" description="Helical" evidence="1">
    <location>
        <begin position="66"/>
        <end position="87"/>
    </location>
</feature>
<accession>A0ABR9TQM6</accession>